<proteinExistence type="predicted"/>
<dbReference type="RefSeq" id="WP_321397766.1">
    <property type="nucleotide sequence ID" value="NZ_CP139487.1"/>
</dbReference>
<reference evidence="1 2" key="1">
    <citation type="submission" date="2023-11" db="EMBL/GenBank/DDBJ databases">
        <title>Peredibacter starrii A3.12.</title>
        <authorList>
            <person name="Mitchell R.J."/>
        </authorList>
    </citation>
    <scope>NUCLEOTIDE SEQUENCE [LARGE SCALE GENOMIC DNA]</scope>
    <source>
        <strain evidence="1 2">A3.12</strain>
    </source>
</reference>
<sequence>MKFQKFTIFPTKPAQGQESEEIEVLFNLDHIISIKPIRISRPDKILNGFWIRTTNGKKYRASKIPSDLLSVIGEKYQGPVNLMVDSDEQPFQ</sequence>
<dbReference type="KEGG" id="psti:SOO65_04760"/>
<dbReference type="AlphaFoldDB" id="A0AAX4HS83"/>
<dbReference type="Proteomes" id="UP001324634">
    <property type="component" value="Chromosome"/>
</dbReference>
<evidence type="ECO:0000313" key="2">
    <source>
        <dbReference type="Proteomes" id="UP001324634"/>
    </source>
</evidence>
<evidence type="ECO:0000313" key="1">
    <source>
        <dbReference type="EMBL" id="WPU66050.1"/>
    </source>
</evidence>
<name>A0AAX4HS83_9BACT</name>
<keyword evidence="2" id="KW-1185">Reference proteome</keyword>
<accession>A0AAX4HS83</accession>
<gene>
    <name evidence="1" type="ORF">SOO65_04760</name>
</gene>
<dbReference type="EMBL" id="CP139487">
    <property type="protein sequence ID" value="WPU66050.1"/>
    <property type="molecule type" value="Genomic_DNA"/>
</dbReference>
<protein>
    <submittedName>
        <fullName evidence="1">Uncharacterized protein</fullName>
    </submittedName>
</protein>
<organism evidence="1 2">
    <name type="scientific">Peredibacter starrii</name>
    <dbReference type="NCBI Taxonomy" id="28202"/>
    <lineage>
        <taxon>Bacteria</taxon>
        <taxon>Pseudomonadati</taxon>
        <taxon>Bdellovibrionota</taxon>
        <taxon>Bacteriovoracia</taxon>
        <taxon>Bacteriovoracales</taxon>
        <taxon>Bacteriovoracaceae</taxon>
        <taxon>Peredibacter</taxon>
    </lineage>
</organism>